<feature type="region of interest" description="Disordered" evidence="1">
    <location>
        <begin position="1"/>
        <end position="32"/>
    </location>
</feature>
<keyword evidence="3" id="KW-1185">Reference proteome</keyword>
<accession>A0ABS8DQ08</accession>
<feature type="compositionally biased region" description="Polar residues" evidence="1">
    <location>
        <begin position="203"/>
        <end position="214"/>
    </location>
</feature>
<feature type="compositionally biased region" description="Basic and acidic residues" evidence="1">
    <location>
        <begin position="1"/>
        <end position="28"/>
    </location>
</feature>
<dbReference type="Proteomes" id="UP001319882">
    <property type="component" value="Unassembled WGS sequence"/>
</dbReference>
<evidence type="ECO:0000313" key="3">
    <source>
        <dbReference type="Proteomes" id="UP001319882"/>
    </source>
</evidence>
<feature type="region of interest" description="Disordered" evidence="1">
    <location>
        <begin position="163"/>
        <end position="224"/>
    </location>
</feature>
<gene>
    <name evidence="2" type="ORF">GEV37_02300</name>
</gene>
<organism evidence="2 3">
    <name type="scientific">Vreelandella malpeensis</name>
    <dbReference type="NCBI Taxonomy" id="1172368"/>
    <lineage>
        <taxon>Bacteria</taxon>
        <taxon>Pseudomonadati</taxon>
        <taxon>Pseudomonadota</taxon>
        <taxon>Gammaproteobacteria</taxon>
        <taxon>Oceanospirillales</taxon>
        <taxon>Halomonadaceae</taxon>
        <taxon>Vreelandella</taxon>
    </lineage>
</organism>
<evidence type="ECO:0000313" key="2">
    <source>
        <dbReference type="EMBL" id="MCB8887960.1"/>
    </source>
</evidence>
<dbReference type="RefSeq" id="WP_227388560.1">
    <property type="nucleotide sequence ID" value="NZ_JBHSCJ010000003.1"/>
</dbReference>
<comment type="caution">
    <text evidence="2">The sequence shown here is derived from an EMBL/GenBank/DDBJ whole genome shotgun (WGS) entry which is preliminary data.</text>
</comment>
<proteinExistence type="predicted"/>
<reference evidence="2 3" key="1">
    <citation type="journal article" date="2021" name="Sci. Rep.">
        <title>Genome analysis of a halophilic bacterium Halomonas malpeensis YU-PRIM-29(T) reveals its exopolysaccharide and pigment producing capabilities.</title>
        <authorList>
            <person name="Athmika"/>
            <person name="Ghate S.D."/>
            <person name="Arun A.B."/>
            <person name="Rao S.S."/>
            <person name="Kumar S.T.A."/>
            <person name="Kandiyil M.K."/>
            <person name="Saptami K."/>
            <person name="Rekha P.D."/>
        </authorList>
    </citation>
    <scope>NUCLEOTIDE SEQUENCE [LARGE SCALE GENOMIC DNA]</scope>
    <source>
        <strain evidence="3">prim 29</strain>
    </source>
</reference>
<sequence length="224" mass="25123">MNDQDKYSRDTHGERHEHERLDTHRLKEQGQAAARDVYDAAEHQAEYLYDSQRQRFSRQAATFTEVMNTTAEAFDRHHQPFFSEQARKAAHYADSVSHQLRDKDLKHLCRDAERYSRREPAIFIGGAIAAGFLVARFLRSSASHDHGQASEYATDINAAGSRYASRHAPGEPPVARSATRPESAGYPSFDGVQPAYGGALERPSTSPRTGNDSLTPDDPDRPIR</sequence>
<evidence type="ECO:0000256" key="1">
    <source>
        <dbReference type="SAM" id="MobiDB-lite"/>
    </source>
</evidence>
<protein>
    <submittedName>
        <fullName evidence="2">Uncharacterized protein</fullName>
    </submittedName>
</protein>
<dbReference type="EMBL" id="WHVL01000001">
    <property type="protein sequence ID" value="MCB8887960.1"/>
    <property type="molecule type" value="Genomic_DNA"/>
</dbReference>
<name>A0ABS8DQ08_9GAMM</name>